<organism evidence="2 3">
    <name type="scientific">Mycena metata</name>
    <dbReference type="NCBI Taxonomy" id="1033252"/>
    <lineage>
        <taxon>Eukaryota</taxon>
        <taxon>Fungi</taxon>
        <taxon>Dikarya</taxon>
        <taxon>Basidiomycota</taxon>
        <taxon>Agaricomycotina</taxon>
        <taxon>Agaricomycetes</taxon>
        <taxon>Agaricomycetidae</taxon>
        <taxon>Agaricales</taxon>
        <taxon>Marasmiineae</taxon>
        <taxon>Mycenaceae</taxon>
        <taxon>Mycena</taxon>
    </lineage>
</organism>
<name>A0AAD7E043_9AGAR</name>
<dbReference type="InterPro" id="IPR016024">
    <property type="entry name" value="ARM-type_fold"/>
</dbReference>
<dbReference type="SUPFAM" id="SSF48371">
    <property type="entry name" value="ARM repeat"/>
    <property type="match status" value="1"/>
</dbReference>
<sequence>MLGDTYSSVRSAAVKALILLPSSGSIGAATTVFGTYANIVLSLQDGDGYIARIQSKALLQTIGTPIENSEEDLRQVMLEVINYFAEFDTVGAAIAVCEMVASIISSTVLEKDGDRKQEKVAAMVSIAHDPTIGTVTNLELWGDFFATLGDGDEMTRETANRTVVSLAQHEVICAAIATLQIVVKLYDKDEVTVRASIEALCSSSDDIIGPSILTVDLITQLLPGLSNQNESLRWQAMNSIKGSGKCPVQGSDSRVAFNNRERP</sequence>
<proteinExistence type="predicted"/>
<dbReference type="AlphaFoldDB" id="A0AAD7E043"/>
<dbReference type="EMBL" id="JARKIB010000510">
    <property type="protein sequence ID" value="KAJ7702855.1"/>
    <property type="molecule type" value="Genomic_DNA"/>
</dbReference>
<dbReference type="Proteomes" id="UP001215598">
    <property type="component" value="Unassembled WGS sequence"/>
</dbReference>
<evidence type="ECO:0000313" key="3">
    <source>
        <dbReference type="Proteomes" id="UP001215598"/>
    </source>
</evidence>
<protein>
    <submittedName>
        <fullName evidence="2">Uncharacterized protein</fullName>
    </submittedName>
</protein>
<feature type="region of interest" description="Disordered" evidence="1">
    <location>
        <begin position="243"/>
        <end position="263"/>
    </location>
</feature>
<keyword evidence="3" id="KW-1185">Reference proteome</keyword>
<gene>
    <name evidence="2" type="ORF">B0H16DRAFT_739779</name>
</gene>
<accession>A0AAD7E043</accession>
<reference evidence="2" key="1">
    <citation type="submission" date="2023-03" db="EMBL/GenBank/DDBJ databases">
        <title>Massive genome expansion in bonnet fungi (Mycena s.s.) driven by repeated elements and novel gene families across ecological guilds.</title>
        <authorList>
            <consortium name="Lawrence Berkeley National Laboratory"/>
            <person name="Harder C.B."/>
            <person name="Miyauchi S."/>
            <person name="Viragh M."/>
            <person name="Kuo A."/>
            <person name="Thoen E."/>
            <person name="Andreopoulos B."/>
            <person name="Lu D."/>
            <person name="Skrede I."/>
            <person name="Drula E."/>
            <person name="Henrissat B."/>
            <person name="Morin E."/>
            <person name="Kohler A."/>
            <person name="Barry K."/>
            <person name="LaButti K."/>
            <person name="Morin E."/>
            <person name="Salamov A."/>
            <person name="Lipzen A."/>
            <person name="Mereny Z."/>
            <person name="Hegedus B."/>
            <person name="Baldrian P."/>
            <person name="Stursova M."/>
            <person name="Weitz H."/>
            <person name="Taylor A."/>
            <person name="Grigoriev I.V."/>
            <person name="Nagy L.G."/>
            <person name="Martin F."/>
            <person name="Kauserud H."/>
        </authorList>
    </citation>
    <scope>NUCLEOTIDE SEQUENCE</scope>
    <source>
        <strain evidence="2">CBHHK182m</strain>
    </source>
</reference>
<comment type="caution">
    <text evidence="2">The sequence shown here is derived from an EMBL/GenBank/DDBJ whole genome shotgun (WGS) entry which is preliminary data.</text>
</comment>
<evidence type="ECO:0000256" key="1">
    <source>
        <dbReference type="SAM" id="MobiDB-lite"/>
    </source>
</evidence>
<dbReference type="InterPro" id="IPR011989">
    <property type="entry name" value="ARM-like"/>
</dbReference>
<evidence type="ECO:0000313" key="2">
    <source>
        <dbReference type="EMBL" id="KAJ7702855.1"/>
    </source>
</evidence>
<dbReference type="Gene3D" id="1.25.10.10">
    <property type="entry name" value="Leucine-rich Repeat Variant"/>
    <property type="match status" value="1"/>
</dbReference>